<organism evidence="3 4">
    <name type="scientific">Mycena metata</name>
    <dbReference type="NCBI Taxonomy" id="1033252"/>
    <lineage>
        <taxon>Eukaryota</taxon>
        <taxon>Fungi</taxon>
        <taxon>Dikarya</taxon>
        <taxon>Basidiomycota</taxon>
        <taxon>Agaricomycotina</taxon>
        <taxon>Agaricomycetes</taxon>
        <taxon>Agaricomycetidae</taxon>
        <taxon>Agaricales</taxon>
        <taxon>Marasmiineae</taxon>
        <taxon>Mycenaceae</taxon>
        <taxon>Mycena</taxon>
    </lineage>
</organism>
<reference evidence="3" key="1">
    <citation type="submission" date="2023-03" db="EMBL/GenBank/DDBJ databases">
        <title>Massive genome expansion in bonnet fungi (Mycena s.s.) driven by repeated elements and novel gene families across ecological guilds.</title>
        <authorList>
            <consortium name="Lawrence Berkeley National Laboratory"/>
            <person name="Harder C.B."/>
            <person name="Miyauchi S."/>
            <person name="Viragh M."/>
            <person name="Kuo A."/>
            <person name="Thoen E."/>
            <person name="Andreopoulos B."/>
            <person name="Lu D."/>
            <person name="Skrede I."/>
            <person name="Drula E."/>
            <person name="Henrissat B."/>
            <person name="Morin E."/>
            <person name="Kohler A."/>
            <person name="Barry K."/>
            <person name="LaButti K."/>
            <person name="Morin E."/>
            <person name="Salamov A."/>
            <person name="Lipzen A."/>
            <person name="Mereny Z."/>
            <person name="Hegedus B."/>
            <person name="Baldrian P."/>
            <person name="Stursova M."/>
            <person name="Weitz H."/>
            <person name="Taylor A."/>
            <person name="Grigoriev I.V."/>
            <person name="Nagy L.G."/>
            <person name="Martin F."/>
            <person name="Kauserud H."/>
        </authorList>
    </citation>
    <scope>NUCLEOTIDE SEQUENCE</scope>
    <source>
        <strain evidence="3">CBHHK182m</strain>
    </source>
</reference>
<dbReference type="EMBL" id="JARKIB010000129">
    <property type="protein sequence ID" value="KAJ7735043.1"/>
    <property type="molecule type" value="Genomic_DNA"/>
</dbReference>
<keyword evidence="2" id="KW-0472">Membrane</keyword>
<evidence type="ECO:0000313" key="4">
    <source>
        <dbReference type="Proteomes" id="UP001215598"/>
    </source>
</evidence>
<comment type="caution">
    <text evidence="3">The sequence shown here is derived from an EMBL/GenBank/DDBJ whole genome shotgun (WGS) entry which is preliminary data.</text>
</comment>
<evidence type="ECO:0000256" key="1">
    <source>
        <dbReference type="SAM" id="MobiDB-lite"/>
    </source>
</evidence>
<feature type="region of interest" description="Disordered" evidence="1">
    <location>
        <begin position="44"/>
        <end position="82"/>
    </location>
</feature>
<accession>A0AAD7MVP0</accession>
<gene>
    <name evidence="3" type="ORF">B0H16DRAFT_1577192</name>
</gene>
<proteinExistence type="predicted"/>
<dbReference type="AlphaFoldDB" id="A0AAD7MVP0"/>
<keyword evidence="2" id="KW-0812">Transmembrane</keyword>
<keyword evidence="4" id="KW-1185">Reference proteome</keyword>
<feature type="compositionally biased region" description="Basic and acidic residues" evidence="1">
    <location>
        <begin position="72"/>
        <end position="82"/>
    </location>
</feature>
<evidence type="ECO:0000313" key="3">
    <source>
        <dbReference type="EMBL" id="KAJ7735043.1"/>
    </source>
</evidence>
<sequence>MEFGFPPPPISLPAQLPLALIGVPGNPYPLLSARVLVGPDGPLFPRKGLSPPAPQHAPTANPTPLHPGQQEGSRKEALREVESSRPRWCSRRRCSCRAVFAGAVSVLALLLALLLSLSTRCCLGSRTRSGGGSPSPCASPASPRTHHPYRYPVLAFPRRWIHSEQPPCHRAVHWHPRLKVMSRMVACASRSRSCSSRKCMWRGQP</sequence>
<protein>
    <submittedName>
        <fullName evidence="3">Uncharacterized protein</fullName>
    </submittedName>
</protein>
<evidence type="ECO:0000256" key="2">
    <source>
        <dbReference type="SAM" id="Phobius"/>
    </source>
</evidence>
<keyword evidence="2" id="KW-1133">Transmembrane helix</keyword>
<feature type="transmembrane region" description="Helical" evidence="2">
    <location>
        <begin position="94"/>
        <end position="117"/>
    </location>
</feature>
<dbReference type="Proteomes" id="UP001215598">
    <property type="component" value="Unassembled WGS sequence"/>
</dbReference>
<name>A0AAD7MVP0_9AGAR</name>